<protein>
    <submittedName>
        <fullName evidence="2">ISL3 family transposase</fullName>
    </submittedName>
</protein>
<dbReference type="InterPro" id="IPR002560">
    <property type="entry name" value="Transposase_DDE"/>
</dbReference>
<dbReference type="AlphaFoldDB" id="A0A4P7UFM9"/>
<accession>A0A4P7UFM9</accession>
<feature type="domain" description="Transposase IS204/IS1001/IS1096/IS1165 DDE" evidence="1">
    <location>
        <begin position="175"/>
        <end position="412"/>
    </location>
</feature>
<dbReference type="PANTHER" id="PTHR33498">
    <property type="entry name" value="TRANSPOSASE FOR INSERTION SEQUENCE ELEMENT IS1557"/>
    <property type="match status" value="1"/>
</dbReference>
<dbReference type="InterPro" id="IPR047951">
    <property type="entry name" value="Transpos_ISL3"/>
</dbReference>
<evidence type="ECO:0000313" key="2">
    <source>
        <dbReference type="EMBL" id="QCC84776.1"/>
    </source>
</evidence>
<dbReference type="OrthoDB" id="1014181at2"/>
<evidence type="ECO:0000259" key="1">
    <source>
        <dbReference type="Pfam" id="PF01610"/>
    </source>
</evidence>
<gene>
    <name evidence="2" type="ORF">DDIC_02550</name>
</gene>
<dbReference type="Pfam" id="PF01610">
    <property type="entry name" value="DDE_Tnp_ISL3"/>
    <property type="match status" value="1"/>
</dbReference>
<organism evidence="2 3">
    <name type="scientific">Desulfovibrio desulfuricans</name>
    <dbReference type="NCBI Taxonomy" id="876"/>
    <lineage>
        <taxon>Bacteria</taxon>
        <taxon>Pseudomonadati</taxon>
        <taxon>Thermodesulfobacteriota</taxon>
        <taxon>Desulfovibrionia</taxon>
        <taxon>Desulfovibrionales</taxon>
        <taxon>Desulfovibrionaceae</taxon>
        <taxon>Desulfovibrio</taxon>
    </lineage>
</organism>
<name>A0A4P7UFM9_DESDE</name>
<dbReference type="NCBIfam" id="NF033550">
    <property type="entry name" value="transpos_ISL3"/>
    <property type="match status" value="1"/>
</dbReference>
<dbReference type="PANTHER" id="PTHR33498:SF1">
    <property type="entry name" value="TRANSPOSASE FOR INSERTION SEQUENCE ELEMENT IS1557"/>
    <property type="match status" value="1"/>
</dbReference>
<evidence type="ECO:0000313" key="3">
    <source>
        <dbReference type="Proteomes" id="UP000297065"/>
    </source>
</evidence>
<proteinExistence type="predicted"/>
<dbReference type="Proteomes" id="UP000297065">
    <property type="component" value="Chromosome"/>
</dbReference>
<sequence>MGIPSKAGMPTRATFIFRPKKRREGPVEQFLIGLRDFAIEKVVSRTPPVFEARWTGKNTCPHCAGEKLRIKDSFWRTIRNISIHGRASRLLVRCHKYRCESCGRYFNTRLAGIKVWSRTTEMLKRNIFQAYNKGVTCKEIADEHRIGVASVERYYHQMMQHKSSHWANRTCPRILGIDEHRFTRRQGFATTFCDLARRRVFDVVKGRSAADMRDFLQSLQGRHKVKVVCIDMNSAYRRLVREWFPNARIVADRFHVIRLVNQHFSELCKAIDEKQLAHGRGGMMRLLLTRRDRLTDSQKERLRTYFADRPDIESLYEFLHDTADLLRVRAQSIDSCRKYVAELLDKIEQLRKTSFAPLRTLGKTLHNWREEVARMFRFTRNNGITEGFHRKMKLIQRRAYGFRNFENYRLRVRVLCC</sequence>
<dbReference type="EMBL" id="CP036295">
    <property type="protein sequence ID" value="QCC84776.1"/>
    <property type="molecule type" value="Genomic_DNA"/>
</dbReference>
<reference evidence="2 3" key="1">
    <citation type="submission" date="2019-02" db="EMBL/GenBank/DDBJ databases">
        <title>Complete Genome Sequence of Desulfovibrio desulfuricans IC1, a Sulfonate Utilizing Anaerobe.</title>
        <authorList>
            <person name="Day L.A."/>
            <person name="De Leon K.B."/>
            <person name="Wall J.D."/>
        </authorList>
    </citation>
    <scope>NUCLEOTIDE SEQUENCE [LARGE SCALE GENOMIC DNA]</scope>
    <source>
        <strain evidence="2 3">IC1</strain>
    </source>
</reference>